<evidence type="ECO:0000256" key="7">
    <source>
        <dbReference type="ARBA" id="ARBA00023186"/>
    </source>
</evidence>
<dbReference type="Gene3D" id="3.30.70.1050">
    <property type="entry name" value="Trigger factor ribosome-binding domain"/>
    <property type="match status" value="1"/>
</dbReference>
<evidence type="ECO:0000256" key="5">
    <source>
        <dbReference type="ARBA" id="ARBA00022618"/>
    </source>
</evidence>
<dbReference type="InterPro" id="IPR008880">
    <property type="entry name" value="Trigger_fac_C"/>
</dbReference>
<name>A0ABV6C793_9GAMM</name>
<dbReference type="InterPro" id="IPR027304">
    <property type="entry name" value="Trigger_fact/SurA_dom_sf"/>
</dbReference>
<dbReference type="SUPFAM" id="SSF54534">
    <property type="entry name" value="FKBP-like"/>
    <property type="match status" value="1"/>
</dbReference>
<feature type="domain" description="PPIase FKBP-type" evidence="14">
    <location>
        <begin position="172"/>
        <end position="260"/>
    </location>
</feature>
<keyword evidence="5 11" id="KW-0132">Cell division</keyword>
<evidence type="ECO:0000256" key="12">
    <source>
        <dbReference type="PROSITE-ProRule" id="PRU00277"/>
    </source>
</evidence>
<dbReference type="Pfam" id="PF05698">
    <property type="entry name" value="Trigger_C"/>
    <property type="match status" value="1"/>
</dbReference>
<dbReference type="HAMAP" id="MF_00303">
    <property type="entry name" value="Trigger_factor_Tig"/>
    <property type="match status" value="1"/>
</dbReference>
<comment type="similarity">
    <text evidence="2 11 13">Belongs to the FKBP-type PPIase family. Tig subfamily.</text>
</comment>
<comment type="catalytic activity">
    <reaction evidence="1 11 12">
        <text>[protein]-peptidylproline (omega=180) = [protein]-peptidylproline (omega=0)</text>
        <dbReference type="Rhea" id="RHEA:16237"/>
        <dbReference type="Rhea" id="RHEA-COMP:10747"/>
        <dbReference type="Rhea" id="RHEA-COMP:10748"/>
        <dbReference type="ChEBI" id="CHEBI:83833"/>
        <dbReference type="ChEBI" id="CHEBI:83834"/>
        <dbReference type="EC" id="5.2.1.8"/>
    </reaction>
</comment>
<evidence type="ECO:0000313" key="16">
    <source>
        <dbReference type="Proteomes" id="UP001589758"/>
    </source>
</evidence>
<dbReference type="SUPFAM" id="SSF109998">
    <property type="entry name" value="Triger factor/SurA peptide-binding domain-like"/>
    <property type="match status" value="1"/>
</dbReference>
<dbReference type="PANTHER" id="PTHR30560">
    <property type="entry name" value="TRIGGER FACTOR CHAPERONE AND PEPTIDYL-PROLYL CIS/TRANS ISOMERASE"/>
    <property type="match status" value="1"/>
</dbReference>
<comment type="domain">
    <text evidence="11">Consists of 3 domains; the N-terminus binds the ribosome, the middle domain has PPIase activity, while the C-terminus has intrinsic chaperone activity on its own.</text>
</comment>
<evidence type="ECO:0000256" key="2">
    <source>
        <dbReference type="ARBA" id="ARBA00005464"/>
    </source>
</evidence>
<reference evidence="15 16" key="1">
    <citation type="submission" date="2024-09" db="EMBL/GenBank/DDBJ databases">
        <authorList>
            <person name="Sun Q."/>
            <person name="Mori K."/>
        </authorList>
    </citation>
    <scope>NUCLEOTIDE SEQUENCE [LARGE SCALE GENOMIC DNA]</scope>
    <source>
        <strain evidence="15 16">CCM 8545</strain>
    </source>
</reference>
<keyword evidence="8 11" id="KW-0413">Isomerase</keyword>
<organism evidence="15 16">
    <name type="scientific">Thorsellia kenyensis</name>
    <dbReference type="NCBI Taxonomy" id="1549888"/>
    <lineage>
        <taxon>Bacteria</taxon>
        <taxon>Pseudomonadati</taxon>
        <taxon>Pseudomonadota</taxon>
        <taxon>Gammaproteobacteria</taxon>
        <taxon>Enterobacterales</taxon>
        <taxon>Thorselliaceae</taxon>
        <taxon>Thorsellia</taxon>
    </lineage>
</organism>
<dbReference type="EC" id="5.2.1.8" evidence="3 11"/>
<dbReference type="GO" id="GO:0003755">
    <property type="term" value="F:peptidyl-prolyl cis-trans isomerase activity"/>
    <property type="evidence" value="ECO:0007669"/>
    <property type="project" value="UniProtKB-EC"/>
</dbReference>
<dbReference type="Gene3D" id="1.10.3120.10">
    <property type="entry name" value="Trigger factor, C-terminal domain"/>
    <property type="match status" value="1"/>
</dbReference>
<evidence type="ECO:0000256" key="13">
    <source>
        <dbReference type="RuleBase" id="RU003914"/>
    </source>
</evidence>
<comment type="subcellular location">
    <subcellularLocation>
        <location evidence="11">Cytoplasm</location>
    </subcellularLocation>
    <text evidence="11">About half TF is bound to the ribosome near the polypeptide exit tunnel while the other half is free in the cytoplasm.</text>
</comment>
<dbReference type="PROSITE" id="PS50059">
    <property type="entry name" value="FKBP_PPIASE"/>
    <property type="match status" value="1"/>
</dbReference>
<evidence type="ECO:0000256" key="11">
    <source>
        <dbReference type="HAMAP-Rule" id="MF_00303"/>
    </source>
</evidence>
<dbReference type="Pfam" id="PF00254">
    <property type="entry name" value="FKBP_C"/>
    <property type="match status" value="1"/>
</dbReference>
<dbReference type="RefSeq" id="WP_385875796.1">
    <property type="nucleotide sequence ID" value="NZ_JBHLXE010000016.1"/>
</dbReference>
<dbReference type="InterPro" id="IPR008881">
    <property type="entry name" value="Trigger_fac_ribosome-bd_bac"/>
</dbReference>
<dbReference type="InterPro" id="IPR001179">
    <property type="entry name" value="PPIase_FKBP_dom"/>
</dbReference>
<dbReference type="InterPro" id="IPR005215">
    <property type="entry name" value="Trig_fac"/>
</dbReference>
<dbReference type="SUPFAM" id="SSF102735">
    <property type="entry name" value="Trigger factor ribosome-binding domain"/>
    <property type="match status" value="1"/>
</dbReference>
<proteinExistence type="inferred from homology"/>
<sequence>MSVADENTPAVATENEKVSSELVRKATLTITADAFAKAMQSELIRASKTVRVDGFRKGKVPLNIVEQRFGASIMQDVIGGLLQRTYFDYLSNEKIMPASDPTFNVHQFEPNSDINFEVEYEIFPEIKLQDLDKIEIEKKVAEVEESDVDEMLNTLRKQQATWVVSEAVASKEARVTIDFVGQVDGEVFEGGEAKDFVLVMNENRMIPGFEDAIVGRKAGESFDINVTFPEDYQSENLKGKAAIFKTTLTKVEERELPEFSASFIKRFGVKDGTLESLRAEVKKNMIRELKAVIKNNVKAQIFDGLLANHKVTVPNAVVKREIDNLKKQALARFGNANKMDPSNLPDALFEEEAKRRSSIGLLLSEAISHFELKVDEELVKTMIEEIASAYENPAEVVKHYNKDKNLMNSIRNVALEQQAVDTIEGKAKVTEVKSSFAELLKQNPSMGM</sequence>
<accession>A0ABV6C793</accession>
<dbReference type="PANTHER" id="PTHR30560:SF3">
    <property type="entry name" value="TRIGGER FACTOR-LIKE PROTEIN TIG, CHLOROPLASTIC"/>
    <property type="match status" value="1"/>
</dbReference>
<comment type="function">
    <text evidence="11">Involved in protein export. Acts as a chaperone by maintaining the newly synthesized protein in an open conformation. Functions as a peptidyl-prolyl cis-trans isomerase.</text>
</comment>
<evidence type="ECO:0000256" key="8">
    <source>
        <dbReference type="ARBA" id="ARBA00023235"/>
    </source>
</evidence>
<evidence type="ECO:0000256" key="1">
    <source>
        <dbReference type="ARBA" id="ARBA00000971"/>
    </source>
</evidence>
<keyword evidence="7 11" id="KW-0143">Chaperone</keyword>
<dbReference type="InterPro" id="IPR036611">
    <property type="entry name" value="Trigger_fac_ribosome-bd_sf"/>
</dbReference>
<evidence type="ECO:0000259" key="14">
    <source>
        <dbReference type="PROSITE" id="PS50059"/>
    </source>
</evidence>
<evidence type="ECO:0000313" key="15">
    <source>
        <dbReference type="EMBL" id="MFC0178815.1"/>
    </source>
</evidence>
<evidence type="ECO:0000256" key="6">
    <source>
        <dbReference type="ARBA" id="ARBA00023110"/>
    </source>
</evidence>
<comment type="caution">
    <text evidence="15">The sequence shown here is derived from an EMBL/GenBank/DDBJ whole genome shotgun (WGS) entry which is preliminary data.</text>
</comment>
<keyword evidence="11" id="KW-0963">Cytoplasm</keyword>
<keyword evidence="9 11" id="KW-0131">Cell cycle</keyword>
<dbReference type="Proteomes" id="UP001589758">
    <property type="component" value="Unassembled WGS sequence"/>
</dbReference>
<dbReference type="Pfam" id="PF05697">
    <property type="entry name" value="Trigger_N"/>
    <property type="match status" value="1"/>
</dbReference>
<dbReference type="InterPro" id="IPR046357">
    <property type="entry name" value="PPIase_dom_sf"/>
</dbReference>
<keyword evidence="16" id="KW-1185">Reference proteome</keyword>
<dbReference type="EMBL" id="JBHLXE010000016">
    <property type="protein sequence ID" value="MFC0178815.1"/>
    <property type="molecule type" value="Genomic_DNA"/>
</dbReference>
<gene>
    <name evidence="11 15" type="primary">tig</name>
    <name evidence="15" type="ORF">ACFFIT_01670</name>
</gene>
<evidence type="ECO:0000256" key="10">
    <source>
        <dbReference type="ARBA" id="ARBA00029986"/>
    </source>
</evidence>
<dbReference type="NCBIfam" id="TIGR00115">
    <property type="entry name" value="tig"/>
    <property type="match status" value="1"/>
</dbReference>
<keyword evidence="6 11" id="KW-0697">Rotamase</keyword>
<dbReference type="PIRSF" id="PIRSF003095">
    <property type="entry name" value="Trigger_factor"/>
    <property type="match status" value="1"/>
</dbReference>
<evidence type="ECO:0000256" key="4">
    <source>
        <dbReference type="ARBA" id="ARBA00016902"/>
    </source>
</evidence>
<evidence type="ECO:0000256" key="9">
    <source>
        <dbReference type="ARBA" id="ARBA00023306"/>
    </source>
</evidence>
<protein>
    <recommendedName>
        <fullName evidence="4 11">Trigger factor</fullName>
        <shortName evidence="11">TF</shortName>
        <ecNumber evidence="3 11">5.2.1.8</ecNumber>
    </recommendedName>
    <alternativeName>
        <fullName evidence="10 11">PPIase</fullName>
    </alternativeName>
</protein>
<dbReference type="InterPro" id="IPR037041">
    <property type="entry name" value="Trigger_fac_C_sf"/>
</dbReference>
<evidence type="ECO:0000256" key="3">
    <source>
        <dbReference type="ARBA" id="ARBA00013194"/>
    </source>
</evidence>
<dbReference type="Gene3D" id="3.10.50.40">
    <property type="match status" value="1"/>
</dbReference>